<dbReference type="EMBL" id="JABXRI010000001">
    <property type="protein sequence ID" value="MBA8061776.1"/>
    <property type="molecule type" value="Genomic_DNA"/>
</dbReference>
<evidence type="ECO:0008006" key="3">
    <source>
        <dbReference type="Google" id="ProtNLM"/>
    </source>
</evidence>
<sequence length="278" mass="32156">MSHFITRQVQVTKLQHKIPNLIHSIDTPKTEEIKIFNSSMLKLSGWVLYENKSLDVILQYNDHESVHSCKVIRNDVIALLKKDAEARCGFIIPIVHPIDFKIGFLINDAPIWVASVKIKQASKVLYGSNGHLFLDNDTNKSVEQFRGHTLISEECLSLWSKYFERIDKYTKDRNAKYLFTLAPAKELVFPDLYPHTKSNVTPVEQFLVHLNKFNIFYPLDALREAGDISYWKLDTHWTDYGAGLVVKNIIERLQKPQKNPFPFHFQVKRLNGDLNSCA</sequence>
<organism evidence="1 2">
    <name type="scientific">Citrobacter freundii</name>
    <dbReference type="NCBI Taxonomy" id="546"/>
    <lineage>
        <taxon>Bacteria</taxon>
        <taxon>Pseudomonadati</taxon>
        <taxon>Pseudomonadota</taxon>
        <taxon>Gammaproteobacteria</taxon>
        <taxon>Enterobacterales</taxon>
        <taxon>Enterobacteriaceae</taxon>
        <taxon>Citrobacter</taxon>
        <taxon>Citrobacter freundii complex</taxon>
    </lineage>
</organism>
<gene>
    <name evidence="1" type="ORF">HV077_05065</name>
</gene>
<protein>
    <recommendedName>
        <fullName evidence="3">AlgX/AlgJ SGNH hydrolase-like domain-containing protein</fullName>
    </recommendedName>
</protein>
<name>A0A7W3H7S9_CITFR</name>
<evidence type="ECO:0000313" key="1">
    <source>
        <dbReference type="EMBL" id="MBA8061776.1"/>
    </source>
</evidence>
<dbReference type="Proteomes" id="UP000591803">
    <property type="component" value="Unassembled WGS sequence"/>
</dbReference>
<accession>A0A7W3H7S9</accession>
<dbReference type="AlphaFoldDB" id="A0A7W3H7S9"/>
<reference evidence="1 2" key="1">
    <citation type="submission" date="2020-06" db="EMBL/GenBank/DDBJ databases">
        <title>REHAB project genomes.</title>
        <authorList>
            <person name="Shaw L.P."/>
        </authorList>
    </citation>
    <scope>NUCLEOTIDE SEQUENCE [LARGE SCALE GENOMIC DNA]</scope>
    <source>
        <strain evidence="1 2">RHBSTW-00116</strain>
    </source>
</reference>
<proteinExistence type="predicted"/>
<evidence type="ECO:0000313" key="2">
    <source>
        <dbReference type="Proteomes" id="UP000591803"/>
    </source>
</evidence>
<comment type="caution">
    <text evidence="1">The sequence shown here is derived from an EMBL/GenBank/DDBJ whole genome shotgun (WGS) entry which is preliminary data.</text>
</comment>